<comment type="caution">
    <text evidence="10">The sequence shown here is derived from an EMBL/GenBank/DDBJ whole genome shotgun (WGS) entry which is preliminary data.</text>
</comment>
<evidence type="ECO:0000313" key="11">
    <source>
        <dbReference type="Proteomes" id="UP000315889"/>
    </source>
</evidence>
<dbReference type="PANTHER" id="PTHR48020">
    <property type="entry name" value="PROTON MYO-INOSITOL COTRANSPORTER"/>
    <property type="match status" value="1"/>
</dbReference>
<evidence type="ECO:0000256" key="5">
    <source>
        <dbReference type="ARBA" id="ARBA00022989"/>
    </source>
</evidence>
<evidence type="ECO:0000256" key="6">
    <source>
        <dbReference type="ARBA" id="ARBA00023136"/>
    </source>
</evidence>
<feature type="transmembrane region" description="Helical" evidence="8">
    <location>
        <begin position="326"/>
        <end position="346"/>
    </location>
</feature>
<reference evidence="10 11" key="1">
    <citation type="submission" date="2019-02" db="EMBL/GenBank/DDBJ databases">
        <title>Prokaryotic population dynamics and viral predation in marine succession experiment using metagenomics: the confinement effect.</title>
        <authorList>
            <person name="Haro-Moreno J.M."/>
            <person name="Rodriguez-Valera F."/>
            <person name="Lopez-Perez M."/>
        </authorList>
    </citation>
    <scope>NUCLEOTIDE SEQUENCE [LARGE SCALE GENOMIC DNA]</scope>
    <source>
        <strain evidence="10">MED-G170</strain>
    </source>
</reference>
<feature type="transmembrane region" description="Helical" evidence="8">
    <location>
        <begin position="106"/>
        <end position="123"/>
    </location>
</feature>
<dbReference type="PROSITE" id="PS00216">
    <property type="entry name" value="SUGAR_TRANSPORT_1"/>
    <property type="match status" value="2"/>
</dbReference>
<feature type="transmembrane region" description="Helical" evidence="8">
    <location>
        <begin position="77"/>
        <end position="100"/>
    </location>
</feature>
<dbReference type="InterPro" id="IPR050814">
    <property type="entry name" value="Myo-inositol_Transporter"/>
</dbReference>
<evidence type="ECO:0000256" key="8">
    <source>
        <dbReference type="SAM" id="Phobius"/>
    </source>
</evidence>
<feature type="transmembrane region" description="Helical" evidence="8">
    <location>
        <begin position="45"/>
        <end position="65"/>
    </location>
</feature>
<dbReference type="GO" id="GO:0022857">
    <property type="term" value="F:transmembrane transporter activity"/>
    <property type="evidence" value="ECO:0007669"/>
    <property type="project" value="InterPro"/>
</dbReference>
<feature type="transmembrane region" description="Helical" evidence="8">
    <location>
        <begin position="259"/>
        <end position="284"/>
    </location>
</feature>
<dbReference type="GO" id="GO:0016020">
    <property type="term" value="C:membrane"/>
    <property type="evidence" value="ECO:0007669"/>
    <property type="project" value="UniProtKB-SubCell"/>
</dbReference>
<keyword evidence="4 8" id="KW-0812">Transmembrane</keyword>
<evidence type="ECO:0000313" key="10">
    <source>
        <dbReference type="EMBL" id="RZO21053.1"/>
    </source>
</evidence>
<comment type="subcellular location">
    <subcellularLocation>
        <location evidence="1">Membrane</location>
        <topology evidence="1">Multi-pass membrane protein</topology>
    </subcellularLocation>
</comment>
<feature type="domain" description="Major facilitator superfamily (MFS) profile" evidence="9">
    <location>
        <begin position="11"/>
        <end position="511"/>
    </location>
</feature>
<dbReference type="InterPro" id="IPR005829">
    <property type="entry name" value="Sugar_transporter_CS"/>
</dbReference>
<dbReference type="InterPro" id="IPR036259">
    <property type="entry name" value="MFS_trans_sf"/>
</dbReference>
<organism evidence="10 11">
    <name type="scientific">SAR92 clade bacterium</name>
    <dbReference type="NCBI Taxonomy" id="2315479"/>
    <lineage>
        <taxon>Bacteria</taxon>
        <taxon>Pseudomonadati</taxon>
        <taxon>Pseudomonadota</taxon>
        <taxon>Gammaproteobacteria</taxon>
        <taxon>Cellvibrionales</taxon>
        <taxon>Porticoccaceae</taxon>
        <taxon>SAR92 clade</taxon>
    </lineage>
</organism>
<dbReference type="SUPFAM" id="SSF103473">
    <property type="entry name" value="MFS general substrate transporter"/>
    <property type="match status" value="1"/>
</dbReference>
<gene>
    <name evidence="10" type="ORF">EVB03_02150</name>
</gene>
<dbReference type="PANTHER" id="PTHR48020:SF12">
    <property type="entry name" value="PROTON MYO-INOSITOL COTRANSPORTER"/>
    <property type="match status" value="1"/>
</dbReference>
<feature type="transmembrane region" description="Helical" evidence="8">
    <location>
        <begin position="296"/>
        <end position="319"/>
    </location>
</feature>
<feature type="transmembrane region" description="Helical" evidence="8">
    <location>
        <begin position="419"/>
        <end position="444"/>
    </location>
</feature>
<accession>A0A520MIK5</accession>
<evidence type="ECO:0000259" key="9">
    <source>
        <dbReference type="PROSITE" id="PS50850"/>
    </source>
</evidence>
<feature type="transmembrane region" description="Helical" evidence="8">
    <location>
        <begin position="135"/>
        <end position="156"/>
    </location>
</feature>
<keyword evidence="5 8" id="KW-1133">Transmembrane helix</keyword>
<dbReference type="AlphaFoldDB" id="A0A520MIK5"/>
<dbReference type="InterPro" id="IPR005828">
    <property type="entry name" value="MFS_sugar_transport-like"/>
</dbReference>
<evidence type="ECO:0000256" key="1">
    <source>
        <dbReference type="ARBA" id="ARBA00004141"/>
    </source>
</evidence>
<feature type="transmembrane region" description="Helical" evidence="8">
    <location>
        <begin position="482"/>
        <end position="507"/>
    </location>
</feature>
<dbReference type="Proteomes" id="UP000315889">
    <property type="component" value="Unassembled WGS sequence"/>
</dbReference>
<sequence>MENRTLYALYCATVVSLGGFVFGFDASVISGVVGFVSVEFDLTPIQSGFVVAAPTLSGVFGTMVIGPLSDALGRKKVLLVIAFLYLLSALASAFASSYMMLVTARAIGGLAFTSLMIAPMYIAEIAPARLRGKLVSINQLNIVIGLSAAYFANYYILGASESDASWVTDWGVDANIWRWMLGVEIIPAVIFFLGLFLIPDSPRWLISKGREEEAREVMGRLLPSDAIDTEIQLIRDGHDVESESLWHRVKGIFGPRMRLALVVGIIVGIVQQITGINAIFFYAPTIFEQSGIGTDAAFAQAALIGLINVVFTLVAIALIDRWGRKPLLLVGLSGIAISMAVCTYGFSQATYELTPKGLLEIQQIENVEEHFDTSDLDNMLGVVYQSDVEFKTALSNSIGTSAAREFESQFIKSSTTMNAVLILLGIVGFVASFAMSLGPVMWALFAEIFPNQLRGVAISFVGMINSLVSFCVQLFFPVELSVFGAALTFFSYCVFAIIGLVLVAWLLPETKGKTLEELEVMFAKRQ</sequence>
<dbReference type="Pfam" id="PF00083">
    <property type="entry name" value="Sugar_tr"/>
    <property type="match status" value="2"/>
</dbReference>
<keyword evidence="3 7" id="KW-0813">Transport</keyword>
<evidence type="ECO:0000256" key="2">
    <source>
        <dbReference type="ARBA" id="ARBA00010992"/>
    </source>
</evidence>
<comment type="similarity">
    <text evidence="2 7">Belongs to the major facilitator superfamily. Sugar transporter (TC 2.A.1.1) family.</text>
</comment>
<dbReference type="PRINTS" id="PR00171">
    <property type="entry name" value="SUGRTRNSPORT"/>
</dbReference>
<protein>
    <submittedName>
        <fullName evidence="10">Sugar porter family MFS transporter</fullName>
    </submittedName>
</protein>
<feature type="transmembrane region" description="Helical" evidence="8">
    <location>
        <begin position="176"/>
        <end position="198"/>
    </location>
</feature>
<feature type="transmembrane region" description="Helical" evidence="8">
    <location>
        <begin position="7"/>
        <end position="33"/>
    </location>
</feature>
<dbReference type="NCBIfam" id="TIGR00879">
    <property type="entry name" value="SP"/>
    <property type="match status" value="1"/>
</dbReference>
<dbReference type="InterPro" id="IPR020846">
    <property type="entry name" value="MFS_dom"/>
</dbReference>
<evidence type="ECO:0000256" key="4">
    <source>
        <dbReference type="ARBA" id="ARBA00022692"/>
    </source>
</evidence>
<dbReference type="Gene3D" id="1.20.1250.20">
    <property type="entry name" value="MFS general substrate transporter like domains"/>
    <property type="match status" value="2"/>
</dbReference>
<evidence type="ECO:0000256" key="3">
    <source>
        <dbReference type="ARBA" id="ARBA00022448"/>
    </source>
</evidence>
<dbReference type="InterPro" id="IPR003663">
    <property type="entry name" value="Sugar/inositol_transpt"/>
</dbReference>
<dbReference type="PROSITE" id="PS50850">
    <property type="entry name" value="MFS"/>
    <property type="match status" value="1"/>
</dbReference>
<keyword evidence="6 8" id="KW-0472">Membrane</keyword>
<evidence type="ECO:0000256" key="7">
    <source>
        <dbReference type="RuleBase" id="RU003346"/>
    </source>
</evidence>
<proteinExistence type="inferred from homology"/>
<feature type="transmembrane region" description="Helical" evidence="8">
    <location>
        <begin position="456"/>
        <end position="476"/>
    </location>
</feature>
<dbReference type="EMBL" id="SHBP01000002">
    <property type="protein sequence ID" value="RZO21053.1"/>
    <property type="molecule type" value="Genomic_DNA"/>
</dbReference>
<name>A0A520MIK5_9GAMM</name>